<comment type="caution">
    <text evidence="1">The sequence shown here is derived from an EMBL/GenBank/DDBJ whole genome shotgun (WGS) entry which is preliminary data.</text>
</comment>
<evidence type="ECO:0000313" key="2">
    <source>
        <dbReference type="Proteomes" id="UP000805649"/>
    </source>
</evidence>
<dbReference type="EMBL" id="VUJX02000001">
    <property type="protein sequence ID" value="KAL0944787.1"/>
    <property type="molecule type" value="Genomic_DNA"/>
</dbReference>
<sequence>MTVQTPLPKRQRVTLEDEPMSEGILRIENFHDRETVHQRCVIIKGLYTTEVTRGSGNSSFITVEATDGANSTFPTQTWPVVDNRFKVIALLSPGINKLSIRRTINNVAEDATSELTLNYVPLLQTPALHLAIMVSKDSPLLIDCPPVKYGPISSAHSSLDAAIAKLRMSAYMWQALTAEDMRMKGLGRRSFRLEEEWTADTTSSSFLSSLHGAALEESGAMRSTAKVHIIQSDKTTAEIRDEDVAQQNESGRNRDKLFDYFLAALGKHGAPFEASSQPIVAGMILDSHYSMDKKLILGHAALGCHNPQGISLGMMGSHLAYSWPRFLEEVSSSLLDTRLPGQTVGNDNNECDSLWEACSIGQGAFLHEVGHAFGAPHTTGIMARGYSRCWPRNFVVQTAYSQHFKEQGIVVVDGETENQARWDLKDALSFKMLSHFWLPGDVKFPASARSSAPIVSVVNIDTDDAGIEIACAASVASIEFNGDAEPTPTVAEPRNKVFYSLKTLESRFSREDDLKLAVVGMNGKSKTIGNLWKIFDLTTVRIPGSSIVLSKRSVMTKDLEASEGVESADDRLWTWSTLLTKKKKDGSIVHASSIDVRTGCILDGAYVHFPDGKRINCGPRVCSYSGRKHEFGGHASEDVPVPKGQEIVKIEVAREDHVLSGMRIHFSNGKSGGALSGYGDGNEEETLSLEVQSNERIIGFYGRSWWGRHFDGLVEFGIITAPKDVELPEKIYSMKELQNTDGGRESHELQKNRSNDESDDGSDEEREDEDDDMN</sequence>
<gene>
    <name evidence="1" type="ORF">CTRU02_202674</name>
</gene>
<reference evidence="1 2" key="1">
    <citation type="journal article" date="2020" name="Phytopathology">
        <title>Genome Sequence Resources of Colletotrichum truncatum, C. plurivorum, C. musicola, and C. sojae: Four Species Pathogenic to Soybean (Glycine max).</title>
        <authorList>
            <person name="Rogerio F."/>
            <person name="Boufleur T.R."/>
            <person name="Ciampi-Guillardi M."/>
            <person name="Sukno S.A."/>
            <person name="Thon M.R."/>
            <person name="Massola Junior N.S."/>
            <person name="Baroncelli R."/>
        </authorList>
    </citation>
    <scope>NUCLEOTIDE SEQUENCE [LARGE SCALE GENOMIC DNA]</scope>
    <source>
        <strain evidence="1 2">CMES1059</strain>
    </source>
</reference>
<dbReference type="Proteomes" id="UP000805649">
    <property type="component" value="Unassembled WGS sequence"/>
</dbReference>
<accession>A0ACC3ZKY3</accession>
<name>A0ACC3ZKY3_COLTU</name>
<organism evidence="1 2">
    <name type="scientific">Colletotrichum truncatum</name>
    <name type="common">Anthracnose fungus</name>
    <name type="synonym">Colletotrichum capsici</name>
    <dbReference type="NCBI Taxonomy" id="5467"/>
    <lineage>
        <taxon>Eukaryota</taxon>
        <taxon>Fungi</taxon>
        <taxon>Dikarya</taxon>
        <taxon>Ascomycota</taxon>
        <taxon>Pezizomycotina</taxon>
        <taxon>Sordariomycetes</taxon>
        <taxon>Hypocreomycetidae</taxon>
        <taxon>Glomerellales</taxon>
        <taxon>Glomerellaceae</taxon>
        <taxon>Colletotrichum</taxon>
        <taxon>Colletotrichum truncatum species complex</taxon>
    </lineage>
</organism>
<keyword evidence="2" id="KW-1185">Reference proteome</keyword>
<protein>
    <submittedName>
        <fullName evidence="1">Uncharacterized protein</fullName>
    </submittedName>
</protein>
<proteinExistence type="predicted"/>
<evidence type="ECO:0000313" key="1">
    <source>
        <dbReference type="EMBL" id="KAL0944787.1"/>
    </source>
</evidence>